<feature type="coiled-coil region" evidence="1">
    <location>
        <begin position="671"/>
        <end position="698"/>
    </location>
</feature>
<name>A0A814FK67_9BILA</name>
<gene>
    <name evidence="4" type="ORF">OXX778_LOCUS15565</name>
</gene>
<dbReference type="Gene3D" id="3.30.420.10">
    <property type="entry name" value="Ribonuclease H-like superfamily/Ribonuclease H"/>
    <property type="match status" value="1"/>
</dbReference>
<proteinExistence type="predicted"/>
<dbReference type="GO" id="GO:0015074">
    <property type="term" value="P:DNA integration"/>
    <property type="evidence" value="ECO:0007669"/>
    <property type="project" value="InterPro"/>
</dbReference>
<dbReference type="PANTHER" id="PTHR37984:SF5">
    <property type="entry name" value="PROTEIN NYNRIN-LIKE"/>
    <property type="match status" value="1"/>
</dbReference>
<sequence>MNQPLTWIMKKKNTHPRLEGWLLRLSVCSFEIVYKPGRENIIPDCFSRIPEDDGIESKSKDYLDNLVATIDKEKIHELKSESELDGENATEEHLNKVSKSLTDDQLEYEDIKWLINLKNSNNEKPKINIFENIIRKILYKEYDNLIVMDGTFYHDKKICIKLCDVCQKVKANKQEHKAELLYLSPCRPNQLITTDLAGPFKSTSRGNQYIQVVICHFTKSVEFYQLKIKSLLSDANKQFQSKLFEIVYDFLDIRRLKTTPYHPQCDEQSERTIQTLKTMIKSYIDVDKSKWDLNSNAFAFAYNSTIHMSTKQTPFEMMFGRKPIIPVDTIVPSLENFDRVPIVNEFKLVDQNNQEVTVLEDFNKEVELKLPIIASDYLAELKNKLTLSYSVSEKIRNIRMDKAKINHERLIKKHEYKIGDLVLCNHPKLKKVSGSKRALMFQVHKDRLKIYFHFGITLPSIKEEPEETEPSSESREQSEKESSESSSTEQSDGEISKNASQKRIKIYCETVSDSSEYHSVCSSLSHLNLFENPQKTRSELFNNNEVSDKDDSDSDSDSSIISVIEVQKPEPEPLEQILTYEDLIEELETEKSARIEIEKKLKLCLKQLRVKDDNISKLVTLIQLVKVENNKLKNELEIVMAEKLVAVENYDELDKKANRIKFLFEGREERKDSLEKLVDLKDLEIEQLQNKLNDLIEIQNCRDELDITKSQNVLNEKLNIGNSFIKKFVNSNSRLFKCYMEMLNES</sequence>
<evidence type="ECO:0000256" key="1">
    <source>
        <dbReference type="SAM" id="Coils"/>
    </source>
</evidence>
<evidence type="ECO:0000259" key="3">
    <source>
        <dbReference type="PROSITE" id="PS50994"/>
    </source>
</evidence>
<dbReference type="InterPro" id="IPR036397">
    <property type="entry name" value="RNaseH_sf"/>
</dbReference>
<dbReference type="GO" id="GO:0003676">
    <property type="term" value="F:nucleic acid binding"/>
    <property type="evidence" value="ECO:0007669"/>
    <property type="project" value="InterPro"/>
</dbReference>
<dbReference type="EMBL" id="CAJNOC010003466">
    <property type="protein sequence ID" value="CAF0983933.1"/>
    <property type="molecule type" value="Genomic_DNA"/>
</dbReference>
<organism evidence="4 5">
    <name type="scientific">Brachionus calyciflorus</name>
    <dbReference type="NCBI Taxonomy" id="104777"/>
    <lineage>
        <taxon>Eukaryota</taxon>
        <taxon>Metazoa</taxon>
        <taxon>Spiralia</taxon>
        <taxon>Gnathifera</taxon>
        <taxon>Rotifera</taxon>
        <taxon>Eurotatoria</taxon>
        <taxon>Monogononta</taxon>
        <taxon>Pseudotrocha</taxon>
        <taxon>Ploima</taxon>
        <taxon>Brachionidae</taxon>
        <taxon>Brachionus</taxon>
    </lineage>
</organism>
<dbReference type="InterPro" id="IPR050951">
    <property type="entry name" value="Retrovirus_Pol_polyprotein"/>
</dbReference>
<evidence type="ECO:0000256" key="2">
    <source>
        <dbReference type="SAM" id="MobiDB-lite"/>
    </source>
</evidence>
<keyword evidence="1" id="KW-0175">Coiled coil</keyword>
<dbReference type="AlphaFoldDB" id="A0A814FK67"/>
<accession>A0A814FK67</accession>
<feature type="domain" description="Integrase catalytic" evidence="3">
    <location>
        <begin position="213"/>
        <end position="322"/>
    </location>
</feature>
<dbReference type="PANTHER" id="PTHR37984">
    <property type="entry name" value="PROTEIN CBG26694"/>
    <property type="match status" value="1"/>
</dbReference>
<dbReference type="OrthoDB" id="115950at2759"/>
<dbReference type="SUPFAM" id="SSF53098">
    <property type="entry name" value="Ribonuclease H-like"/>
    <property type="match status" value="1"/>
</dbReference>
<comment type="caution">
    <text evidence="4">The sequence shown here is derived from an EMBL/GenBank/DDBJ whole genome shotgun (WGS) entry which is preliminary data.</text>
</comment>
<evidence type="ECO:0000313" key="5">
    <source>
        <dbReference type="Proteomes" id="UP000663879"/>
    </source>
</evidence>
<feature type="compositionally biased region" description="Basic and acidic residues" evidence="2">
    <location>
        <begin position="472"/>
        <end position="483"/>
    </location>
</feature>
<dbReference type="Proteomes" id="UP000663879">
    <property type="component" value="Unassembled WGS sequence"/>
</dbReference>
<protein>
    <recommendedName>
        <fullName evidence="3">Integrase catalytic domain-containing protein</fullName>
    </recommendedName>
</protein>
<feature type="region of interest" description="Disordered" evidence="2">
    <location>
        <begin position="462"/>
        <end position="498"/>
    </location>
</feature>
<reference evidence="4" key="1">
    <citation type="submission" date="2021-02" db="EMBL/GenBank/DDBJ databases">
        <authorList>
            <person name="Nowell W R."/>
        </authorList>
    </citation>
    <scope>NUCLEOTIDE SEQUENCE</scope>
    <source>
        <strain evidence="4">Ploen Becks lab</strain>
    </source>
</reference>
<dbReference type="PROSITE" id="PS50994">
    <property type="entry name" value="INTEGRASE"/>
    <property type="match status" value="1"/>
</dbReference>
<feature type="coiled-coil region" evidence="1">
    <location>
        <begin position="580"/>
        <end position="642"/>
    </location>
</feature>
<dbReference type="InterPro" id="IPR012337">
    <property type="entry name" value="RNaseH-like_sf"/>
</dbReference>
<dbReference type="InterPro" id="IPR001584">
    <property type="entry name" value="Integrase_cat-core"/>
</dbReference>
<keyword evidence="5" id="KW-1185">Reference proteome</keyword>
<evidence type="ECO:0000313" key="4">
    <source>
        <dbReference type="EMBL" id="CAF0983933.1"/>
    </source>
</evidence>